<keyword evidence="3" id="KW-1185">Reference proteome</keyword>
<evidence type="ECO:0000313" key="2">
    <source>
        <dbReference type="EMBL" id="QIB65644.1"/>
    </source>
</evidence>
<dbReference type="InterPro" id="IPR036641">
    <property type="entry name" value="HPT_dom_sf"/>
</dbReference>
<dbReference type="InterPro" id="IPR058661">
    <property type="entry name" value="FimL_2nd"/>
</dbReference>
<proteinExistence type="predicted"/>
<dbReference type="GO" id="GO:0000160">
    <property type="term" value="P:phosphorelay signal transduction system"/>
    <property type="evidence" value="ECO:0007669"/>
    <property type="project" value="InterPro"/>
</dbReference>
<reference evidence="2 3" key="1">
    <citation type="submission" date="2020-02" db="EMBL/GenBank/DDBJ databases">
        <title>Genome sequencing for Kineobactrum sp. M2.</title>
        <authorList>
            <person name="Park S.-J."/>
        </authorList>
    </citation>
    <scope>NUCLEOTIDE SEQUENCE [LARGE SCALE GENOMIC DNA]</scope>
    <source>
        <strain evidence="2 3">M2</strain>
    </source>
</reference>
<dbReference type="AlphaFoldDB" id="A0A6C0U825"/>
<dbReference type="EMBL" id="CP048711">
    <property type="protein sequence ID" value="QIB65644.1"/>
    <property type="molecule type" value="Genomic_DNA"/>
</dbReference>
<dbReference type="RefSeq" id="WP_163495020.1">
    <property type="nucleotide sequence ID" value="NZ_CP048711.1"/>
</dbReference>
<accession>A0A6C0U825</accession>
<feature type="domain" description="Scaffold protein FimL second" evidence="1">
    <location>
        <begin position="159"/>
        <end position="294"/>
    </location>
</feature>
<protein>
    <recommendedName>
        <fullName evidence="1">Scaffold protein FimL second domain-containing protein</fullName>
    </recommendedName>
</protein>
<name>A0A6C0U825_9GAMM</name>
<dbReference type="Proteomes" id="UP000477680">
    <property type="component" value="Chromosome"/>
</dbReference>
<dbReference type="SUPFAM" id="SSF47226">
    <property type="entry name" value="Histidine-containing phosphotransfer domain, HPT domain"/>
    <property type="match status" value="1"/>
</dbReference>
<evidence type="ECO:0000259" key="1">
    <source>
        <dbReference type="Pfam" id="PF26379"/>
    </source>
</evidence>
<evidence type="ECO:0000313" key="3">
    <source>
        <dbReference type="Proteomes" id="UP000477680"/>
    </source>
</evidence>
<organism evidence="2 3">
    <name type="scientific">Kineobactrum salinum</name>
    <dbReference type="NCBI Taxonomy" id="2708301"/>
    <lineage>
        <taxon>Bacteria</taxon>
        <taxon>Pseudomonadati</taxon>
        <taxon>Pseudomonadota</taxon>
        <taxon>Gammaproteobacteria</taxon>
        <taxon>Cellvibrionales</taxon>
        <taxon>Halieaceae</taxon>
        <taxon>Kineobactrum</taxon>
    </lineage>
</organism>
<sequence>MPSSLDTVALGWVRIPLARQIVNAEAALVEYSRDTGHRKPLLQCLWALHHITATVRMLGLNKAEILALEMERGLQRLYQEKVLAERRNLTMGGLMRALRILPAYLDHVQRCGVDTGRGLEPCVNDLRRWEGERPRPQALFFHFDIPPQRGISSEAAAGSDGAVRETAQQSLAPYLQGVKAILGETRPLASVVAVARITVKMQRLFRGTEAERFWLLQTGLCEGIAAGLIIPDEGVAQIFKAGTFMIKHAREYGGQLNPTIDLDRLAQQLLFYIAACRARPLYIGYLWQLYGITPDTLTDAGRILIHSDALMTALAAGLERLNRLAGYLEAADHDGTVAPELPGCASEAADRLMAAGEPAHADALRNSQELMRQLIEPVGNPSTDQRSQLLARLARMIVSAQLDLELRLRHDGTAPPGGVEHEARVALVATTMDRMVRVGQQLDQALRRQNLDRALDAQRQGAAGMQALAAVLNSYLNESADGHETLRDVVASAALGSADPVQLQQLATEFAAGLQDPPTQQVVQQCCAQLGAIRDALEHVAMQREAAVIGHCEHCLAQFRGPDLDAGLLLPMAQAFAQLELHLERVRSGVPESAGGHWSEPWSRRNHC</sequence>
<dbReference type="KEGG" id="kim:G3T16_09715"/>
<dbReference type="Pfam" id="PF26379">
    <property type="entry name" value="FimL_2nd"/>
    <property type="match status" value="1"/>
</dbReference>
<gene>
    <name evidence="2" type="ORF">G3T16_09715</name>
</gene>